<feature type="coiled-coil region" evidence="1">
    <location>
        <begin position="37"/>
        <end position="64"/>
    </location>
</feature>
<evidence type="ECO:0000313" key="3">
    <source>
        <dbReference type="Proteomes" id="UP000249898"/>
    </source>
</evidence>
<dbReference type="OrthoDB" id="6104738at2"/>
<name>A0A2Z4PNL4_9GAMM</name>
<protein>
    <submittedName>
        <fullName evidence="2">Uncharacterized protein</fullName>
    </submittedName>
</protein>
<accession>A0A2Z4PNL4</accession>
<evidence type="ECO:0000256" key="1">
    <source>
        <dbReference type="SAM" id="Coils"/>
    </source>
</evidence>
<evidence type="ECO:0000313" key="2">
    <source>
        <dbReference type="EMBL" id="AWX98788.1"/>
    </source>
</evidence>
<dbReference type="AlphaFoldDB" id="A0A2Z4PNL4"/>
<dbReference type="RefSeq" id="WP_112135042.1">
    <property type="nucleotide sequence ID" value="NZ_CP016181.1"/>
</dbReference>
<dbReference type="Proteomes" id="UP000249898">
    <property type="component" value="Chromosome"/>
</dbReference>
<proteinExistence type="predicted"/>
<sequence>MSLFPYLKIKISSLYTIKGSVVLPLVMLQLAAWYPFLSQVQDDMNRHTRQKDRANHEWERVKQQAIKLHTIGFIDEPWARHHVVATQTNIPTKWSLEGIASVAEWQGLLEKIEVQFAVGLLSVYWQREDDGQWLGRFLFNINVPKANREYHNWLPSKLRAYRFERKDWHLLSTVRTDESASALVTYKKSRYWVRKGSWLPEAGLSVNAVSFDQVILVAKDGSKQSLIIREADGQDD</sequence>
<gene>
    <name evidence="2" type="ORF">A8139_01360</name>
</gene>
<organism evidence="2 3">
    <name type="scientific">Marinomonas primoryensis</name>
    <dbReference type="NCBI Taxonomy" id="178399"/>
    <lineage>
        <taxon>Bacteria</taxon>
        <taxon>Pseudomonadati</taxon>
        <taxon>Pseudomonadota</taxon>
        <taxon>Gammaproteobacteria</taxon>
        <taxon>Oceanospirillales</taxon>
        <taxon>Oceanospirillaceae</taxon>
        <taxon>Marinomonas</taxon>
    </lineage>
</organism>
<dbReference type="EMBL" id="CP016181">
    <property type="protein sequence ID" value="AWX98788.1"/>
    <property type="molecule type" value="Genomic_DNA"/>
</dbReference>
<reference evidence="2 3" key="1">
    <citation type="submission" date="2016-06" db="EMBL/GenBank/DDBJ databases">
        <title>The sequenced genome of the ice-adhering bacterium Marinomonas primoryensis, from Antarctica.</title>
        <authorList>
            <person name="Graham L."/>
            <person name="Vance T.D.R."/>
            <person name="Davies P.L."/>
        </authorList>
    </citation>
    <scope>NUCLEOTIDE SEQUENCE [LARGE SCALE GENOMIC DNA]</scope>
    <source>
        <strain evidence="2 3">AceL</strain>
    </source>
</reference>
<keyword evidence="1" id="KW-0175">Coiled coil</keyword>